<name>A0A163SWJ9_9CELL</name>
<dbReference type="RefSeq" id="WP_157516295.1">
    <property type="nucleotide sequence ID" value="NZ_LRIE01000040.1"/>
</dbReference>
<feature type="transmembrane region" description="Helical" evidence="2">
    <location>
        <begin position="29"/>
        <end position="47"/>
    </location>
</feature>
<dbReference type="Proteomes" id="UP000076447">
    <property type="component" value="Unassembled WGS sequence"/>
</dbReference>
<evidence type="ECO:0000313" key="3">
    <source>
        <dbReference type="EMBL" id="KZM36834.1"/>
    </source>
</evidence>
<feature type="transmembrane region" description="Helical" evidence="2">
    <location>
        <begin position="161"/>
        <end position="179"/>
    </location>
</feature>
<dbReference type="AlphaFoldDB" id="A0A163SWJ9"/>
<evidence type="ECO:0000256" key="1">
    <source>
        <dbReference type="SAM" id="MobiDB-lite"/>
    </source>
</evidence>
<accession>A0A163SWJ9</accession>
<dbReference type="PATRIC" id="fig|43678.3.peg.503"/>
<dbReference type="STRING" id="43678.OJAG_04710"/>
<feature type="region of interest" description="Disordered" evidence="1">
    <location>
        <begin position="1"/>
        <end position="21"/>
    </location>
</feature>
<proteinExistence type="predicted"/>
<comment type="caution">
    <text evidence="3">The sequence shown here is derived from an EMBL/GenBank/DDBJ whole genome shotgun (WGS) entry which is preliminary data.</text>
</comment>
<protein>
    <submittedName>
        <fullName evidence="3">Uncharacterized protein</fullName>
    </submittedName>
</protein>
<evidence type="ECO:0000256" key="2">
    <source>
        <dbReference type="SAM" id="Phobius"/>
    </source>
</evidence>
<keyword evidence="2" id="KW-0472">Membrane</keyword>
<keyword evidence="2" id="KW-1133">Transmembrane helix</keyword>
<evidence type="ECO:0000313" key="4">
    <source>
        <dbReference type="Proteomes" id="UP000076447"/>
    </source>
</evidence>
<gene>
    <name evidence="3" type="ORF">OJAG_04710</name>
</gene>
<feature type="compositionally biased region" description="Low complexity" evidence="1">
    <location>
        <begin position="1"/>
        <end position="16"/>
    </location>
</feature>
<reference evidence="3 4" key="1">
    <citation type="submission" date="2016-01" db="EMBL/GenBank/DDBJ databases">
        <title>Genome sequence of Oerskovia enterophila VJag, an agar and cellulose degrading bacterium.</title>
        <authorList>
            <person name="Poehlein A."/>
            <person name="Jag V."/>
            <person name="Bengelsdorf F."/>
            <person name="Duerre P."/>
            <person name="Daniel R."/>
        </authorList>
    </citation>
    <scope>NUCLEOTIDE SEQUENCE [LARGE SCALE GENOMIC DNA]</scope>
    <source>
        <strain evidence="3 4">VJag</strain>
    </source>
</reference>
<keyword evidence="2" id="KW-0812">Transmembrane</keyword>
<dbReference type="OrthoDB" id="10005972at2"/>
<sequence>MSALRPVRPAPAATRPSTEVGTGPTVPGLLFRAVLFGVTVAFATLTAHSLLPSLAGSVVIGLALATVITRFPRPPVPHAIVLAGGAALLGASTTFDPVVFVLLPLVHLVLRASWWVARVPWAGAVERSVLALDLRRAAAVQVACQGLALVAFAASRLEGDGFLTVVAALALCALAVLVVPRTWWR</sequence>
<organism evidence="3 4">
    <name type="scientific">Oerskovia enterophila</name>
    <dbReference type="NCBI Taxonomy" id="43678"/>
    <lineage>
        <taxon>Bacteria</taxon>
        <taxon>Bacillati</taxon>
        <taxon>Actinomycetota</taxon>
        <taxon>Actinomycetes</taxon>
        <taxon>Micrococcales</taxon>
        <taxon>Cellulomonadaceae</taxon>
        <taxon>Oerskovia</taxon>
    </lineage>
</organism>
<dbReference type="EMBL" id="LRIE01000040">
    <property type="protein sequence ID" value="KZM36834.1"/>
    <property type="molecule type" value="Genomic_DNA"/>
</dbReference>
<feature type="transmembrane region" description="Helical" evidence="2">
    <location>
        <begin position="54"/>
        <end position="72"/>
    </location>
</feature>